<dbReference type="Gene3D" id="3.40.33.10">
    <property type="entry name" value="CAP"/>
    <property type="match status" value="1"/>
</dbReference>
<sequence>MTRTRRTNSHRRRTKRSAARQPRTTRRKIAVATAFVVAVGAVGIPTAAWAGGVGLGDWSNVASSWWGGEKREPAPVTPSRTPSASATPSADSAADTPESSPSPSRSKAKSSPSPSKSAKPKAKSTPEAADTPDRTTPPPSAPKATQAERAPAASTGNAASGPTAQVLNLVNAERAKAGCSPVTVDAKLTKAAQDHSQDMADHQNMSHTGSDGSDMSERLSRVGYAFRTAGENVAAGYGTAESVMDGWMNSPGHKANILNCGFKEIGIGLAQPGNYWTQNFGTQA</sequence>
<organism evidence="3 4">
    <name type="scientific">Streptomyces caniscabiei</name>
    <dbReference type="NCBI Taxonomy" id="2746961"/>
    <lineage>
        <taxon>Bacteria</taxon>
        <taxon>Bacillati</taxon>
        <taxon>Actinomycetota</taxon>
        <taxon>Actinomycetes</taxon>
        <taxon>Kitasatosporales</taxon>
        <taxon>Streptomycetaceae</taxon>
        <taxon>Streptomyces</taxon>
    </lineage>
</organism>
<reference evidence="3" key="1">
    <citation type="submission" date="2020-09" db="EMBL/GenBank/DDBJ databases">
        <title>Streptomyces canutascabiei sp. nov., which causes potato common scab and is distributed across the world.</title>
        <authorList>
            <person name="Nguyen H.P."/>
            <person name="Weisberg A.J."/>
            <person name="Chang J.H."/>
            <person name="Clarke C.R."/>
        </authorList>
    </citation>
    <scope>NUCLEOTIDE SEQUENCE</scope>
    <source>
        <strain evidence="3">ID-01-6.2a</strain>
    </source>
</reference>
<dbReference type="InterPro" id="IPR014044">
    <property type="entry name" value="CAP_dom"/>
</dbReference>
<protein>
    <submittedName>
        <fullName evidence="3">CAP domain-containing protein</fullName>
    </submittedName>
</protein>
<evidence type="ECO:0000313" key="3">
    <source>
        <dbReference type="EMBL" id="MBD9724561.1"/>
    </source>
</evidence>
<evidence type="ECO:0000256" key="1">
    <source>
        <dbReference type="SAM" id="MobiDB-lite"/>
    </source>
</evidence>
<feature type="compositionally biased region" description="Low complexity" evidence="1">
    <location>
        <begin position="77"/>
        <end position="129"/>
    </location>
</feature>
<dbReference type="Proteomes" id="UP000661025">
    <property type="component" value="Unassembled WGS sequence"/>
</dbReference>
<dbReference type="EMBL" id="JACYXT010000005">
    <property type="protein sequence ID" value="MBD9724561.1"/>
    <property type="molecule type" value="Genomic_DNA"/>
</dbReference>
<feature type="domain" description="SCP" evidence="2">
    <location>
        <begin position="161"/>
        <end position="277"/>
    </location>
</feature>
<dbReference type="SUPFAM" id="SSF55797">
    <property type="entry name" value="PR-1-like"/>
    <property type="match status" value="1"/>
</dbReference>
<dbReference type="AlphaFoldDB" id="A0A927L230"/>
<accession>A0A927L230</accession>
<dbReference type="InterPro" id="IPR035940">
    <property type="entry name" value="CAP_sf"/>
</dbReference>
<evidence type="ECO:0000313" key="4">
    <source>
        <dbReference type="Proteomes" id="UP000661025"/>
    </source>
</evidence>
<name>A0A927L230_9ACTN</name>
<feature type="region of interest" description="Disordered" evidence="1">
    <location>
        <begin position="1"/>
        <end position="26"/>
    </location>
</feature>
<proteinExistence type="predicted"/>
<evidence type="ECO:0000259" key="2">
    <source>
        <dbReference type="SMART" id="SM00198"/>
    </source>
</evidence>
<dbReference type="CDD" id="cd05379">
    <property type="entry name" value="CAP_bacterial"/>
    <property type="match status" value="1"/>
</dbReference>
<dbReference type="SMART" id="SM00198">
    <property type="entry name" value="SCP"/>
    <property type="match status" value="1"/>
</dbReference>
<comment type="caution">
    <text evidence="3">The sequence shown here is derived from an EMBL/GenBank/DDBJ whole genome shotgun (WGS) entry which is preliminary data.</text>
</comment>
<feature type="region of interest" description="Disordered" evidence="1">
    <location>
        <begin position="66"/>
        <end position="161"/>
    </location>
</feature>
<dbReference type="PANTHER" id="PTHR31157:SF1">
    <property type="entry name" value="SCP DOMAIN-CONTAINING PROTEIN"/>
    <property type="match status" value="1"/>
</dbReference>
<dbReference type="Pfam" id="PF00188">
    <property type="entry name" value="CAP"/>
    <property type="match status" value="1"/>
</dbReference>
<gene>
    <name evidence="3" type="ORF">IHE70_15325</name>
</gene>
<dbReference type="PANTHER" id="PTHR31157">
    <property type="entry name" value="SCP DOMAIN-CONTAINING PROTEIN"/>
    <property type="match status" value="1"/>
</dbReference>